<evidence type="ECO:0000313" key="1">
    <source>
        <dbReference type="EMBL" id="EMJ5133739.1"/>
    </source>
</evidence>
<proteinExistence type="predicted"/>
<keyword evidence="3" id="KW-1185">Reference proteome</keyword>
<comment type="caution">
    <text evidence="2">The sequence shown here is derived from an EMBL/GenBank/DDBJ whole genome shotgun (WGS) entry which is preliminary data.</text>
</comment>
<dbReference type="Proteomes" id="UP000179588">
    <property type="component" value="Unassembled WGS sequence"/>
</dbReference>
<reference evidence="1" key="2">
    <citation type="submission" date="2024-02" db="EMBL/GenBank/DDBJ databases">
        <authorList>
            <consortium name="Clinical and Environmental Microbiology Branch: Whole genome sequencing antimicrobial resistance pathogens in the healthcare setting"/>
        </authorList>
    </citation>
    <scope>NUCLEOTIDE SEQUENCE</scope>
    <source>
        <strain evidence="1">2021GO-0154</strain>
    </source>
</reference>
<accession>A0A1S1HSE1</accession>
<dbReference type="EMBL" id="ABMABF030000004">
    <property type="protein sequence ID" value="EMJ5133739.1"/>
    <property type="molecule type" value="Genomic_DNA"/>
</dbReference>
<evidence type="ECO:0000313" key="2">
    <source>
        <dbReference type="EMBL" id="OHT24233.1"/>
    </source>
</evidence>
<name>A0A1S1HSE1_PROST</name>
<organism evidence="2 3">
    <name type="scientific">Providencia stuartii</name>
    <dbReference type="NCBI Taxonomy" id="588"/>
    <lineage>
        <taxon>Bacteria</taxon>
        <taxon>Pseudomonadati</taxon>
        <taxon>Pseudomonadota</taxon>
        <taxon>Gammaproteobacteria</taxon>
        <taxon>Enterobacterales</taxon>
        <taxon>Morganellaceae</taxon>
        <taxon>Providencia</taxon>
    </lineage>
</organism>
<sequence length="152" mass="17266">MKTRLFFTLHISRPCSTRKGSESSELVQQLRKIYNHSQAFPLPKKPEYIEIDLSKLIGEKPENPKLEKTAAYKKLVADTQREIDEKYVQGMWKNAYDLKNSYSANGGTFSYAQNIANKSGNNVIGIKGESSSPPLQKYYLSHKENCDQSSVI</sequence>
<reference evidence="2 3" key="1">
    <citation type="submission" date="2016-03" db="EMBL/GenBank/DDBJ databases">
        <title>Genome sequence of Providencia stuartii strain, isolated from the salivary glands of larval Lucilia sericata.</title>
        <authorList>
            <person name="Yuan Y."/>
            <person name="Zhang Y."/>
            <person name="Fu S."/>
            <person name="Crippen T.L."/>
            <person name="Visi D."/>
            <person name="Benbow M.E."/>
            <person name="Allen M."/>
            <person name="Tomberlin J.K."/>
            <person name="Sze S.-H."/>
            <person name="Tarone A.M."/>
        </authorList>
    </citation>
    <scope>NUCLEOTIDE SEQUENCE [LARGE SCALE GENOMIC DNA]</scope>
    <source>
        <strain evidence="2 3">Crippen</strain>
    </source>
</reference>
<evidence type="ECO:0000313" key="3">
    <source>
        <dbReference type="Proteomes" id="UP000179588"/>
    </source>
</evidence>
<protein>
    <submittedName>
        <fullName evidence="2">Uncharacterized protein</fullName>
    </submittedName>
</protein>
<dbReference type="EMBL" id="LVIE01000164">
    <property type="protein sequence ID" value="OHT24233.1"/>
    <property type="molecule type" value="Genomic_DNA"/>
</dbReference>
<dbReference type="AlphaFoldDB" id="A0A1S1HSE1"/>
<gene>
    <name evidence="2" type="ORF">A3Q29_18665</name>
    <name evidence="1" type="ORF">RG298_001437</name>
</gene>